<organism evidence="1 2">
    <name type="scientific">Jonesia denitrificans (strain ATCC 14870 / DSM 20603 / BCRC 15368 / CIP 55.134 / JCM 11481 / NBRC 15587 / NCTC 10816 / Prevot 55134)</name>
    <name type="common">Listeria denitrificans</name>
    <dbReference type="NCBI Taxonomy" id="471856"/>
    <lineage>
        <taxon>Bacteria</taxon>
        <taxon>Bacillati</taxon>
        <taxon>Actinomycetota</taxon>
        <taxon>Actinomycetes</taxon>
        <taxon>Micrococcales</taxon>
        <taxon>Jonesiaceae</taxon>
        <taxon>Jonesia</taxon>
    </lineage>
</organism>
<gene>
    <name evidence="1" type="ordered locus">Jden_2018</name>
</gene>
<dbReference type="InterPro" id="IPR009384">
    <property type="entry name" value="SwrD-like"/>
</dbReference>
<keyword evidence="1" id="KW-0969">Cilium</keyword>
<dbReference type="eggNOG" id="COG1582">
    <property type="taxonomic scope" value="Bacteria"/>
</dbReference>
<dbReference type="HOGENOM" id="CLU_173020_0_2_11"/>
<dbReference type="EMBL" id="CP001706">
    <property type="protein sequence ID" value="ACV09656.1"/>
    <property type="molecule type" value="Genomic_DNA"/>
</dbReference>
<dbReference type="PANTHER" id="PTHR39185:SF1">
    <property type="entry name" value="SWARMING MOTILITY PROTEIN SWRD"/>
    <property type="match status" value="1"/>
</dbReference>
<dbReference type="KEGG" id="jde:Jden_2018"/>
<dbReference type="PANTHER" id="PTHR39185">
    <property type="entry name" value="SWARMING MOTILITY PROTEIN SWRD"/>
    <property type="match status" value="1"/>
</dbReference>
<name>C7R0J2_JONDD</name>
<keyword evidence="1" id="KW-0282">Flagellum</keyword>
<dbReference type="Pfam" id="PF06289">
    <property type="entry name" value="FlbD"/>
    <property type="match status" value="1"/>
</dbReference>
<keyword evidence="1" id="KW-0966">Cell projection</keyword>
<dbReference type="AlphaFoldDB" id="C7R0J2"/>
<dbReference type="STRING" id="471856.Jden_2018"/>
<dbReference type="OrthoDB" id="9799862at2"/>
<evidence type="ECO:0000313" key="2">
    <source>
        <dbReference type="Proteomes" id="UP000000628"/>
    </source>
</evidence>
<proteinExistence type="predicted"/>
<accession>C7R0J2</accession>
<dbReference type="Proteomes" id="UP000000628">
    <property type="component" value="Chromosome"/>
</dbReference>
<protein>
    <submittedName>
        <fullName evidence="1">Flagellar FlbD family protein</fullName>
    </submittedName>
</protein>
<keyword evidence="2" id="KW-1185">Reference proteome</keyword>
<reference evidence="1 2" key="1">
    <citation type="journal article" date="2009" name="Stand. Genomic Sci.">
        <title>Complete genome sequence of Jonesia denitrificans type strain (Prevot 55134).</title>
        <authorList>
            <person name="Pukall R."/>
            <person name="Gehrich-Schroter G."/>
            <person name="Lapidus A."/>
            <person name="Nolan M."/>
            <person name="Glavina Del Rio T."/>
            <person name="Lucas S."/>
            <person name="Chen F."/>
            <person name="Tice H."/>
            <person name="Pitluck S."/>
            <person name="Cheng J.F."/>
            <person name="Copeland A."/>
            <person name="Saunders E."/>
            <person name="Brettin T."/>
            <person name="Detter J.C."/>
            <person name="Bruce D."/>
            <person name="Goodwin L."/>
            <person name="Pati A."/>
            <person name="Ivanova N."/>
            <person name="Mavromatis K."/>
            <person name="Ovchinnikova G."/>
            <person name="Chen A."/>
            <person name="Palaniappan K."/>
            <person name="Land M."/>
            <person name="Hauser L."/>
            <person name="Chang Y.J."/>
            <person name="Jeffries C.D."/>
            <person name="Chain P."/>
            <person name="Goker M."/>
            <person name="Bristow J."/>
            <person name="Eisen J.A."/>
            <person name="Markowitz V."/>
            <person name="Hugenholtz P."/>
            <person name="Kyrpides N.C."/>
            <person name="Klenk H.P."/>
            <person name="Han C."/>
        </authorList>
    </citation>
    <scope>NUCLEOTIDE SEQUENCE [LARGE SCALE GENOMIC DNA]</scope>
    <source>
        <strain evidence="2">ATCC 14870 / DSM 20603 / BCRC 15368 / CIP 55.134 / JCM 11481 / NBRC 15587 / NCTC 10816 / Prevot 55134</strain>
    </source>
</reference>
<sequence length="87" mass="9568">MVIVTRLNGERFALNPDLVQRIDSVPDTILTLVDGTKYLVKESMTEVIDLINAQRATVIARAQQMANDGTSSLPDLTLVTPIAEEEK</sequence>
<evidence type="ECO:0000313" key="1">
    <source>
        <dbReference type="EMBL" id="ACV09656.1"/>
    </source>
</evidence>